<evidence type="ECO:0000313" key="3">
    <source>
        <dbReference type="Proteomes" id="UP001142055"/>
    </source>
</evidence>
<gene>
    <name evidence="2" type="ORF">RDWZM_001371</name>
</gene>
<feature type="compositionally biased region" description="Low complexity" evidence="1">
    <location>
        <begin position="261"/>
        <end position="273"/>
    </location>
</feature>
<sequence length="610" mass="68262">MTTLESRSSVSATNMMASASAVSANSNSFGASSFHNCRILSPNCDDSLNNTNVSLSLSSSSSFLNGSKFICNSTPIITMSSAYTTTSTLIINNDIKENDINPLDVLPIGNNIETNINKSEPAIKSEEDNSVKVDIPLNVIPITESKEQFKIEVNQNENTIKSESPEEESQSILIGDFDENSCNSNSQSSSGSSRKKRRRGEEQILMEDLTRIDKSLAEASTFVEPNGKPQSNSSTGENESKPVKEDSPAFRLRPRRSTHKSSFSGYCSSGSSSPITYLSPIKKGRQNSLKRATTSYTDQLLHDTQRQIQLLSVNDSTNDKPSSTNNKSKVKIRSCSNSVLVDMDISVFVDMISPYDLNKNSNYDKCYVSLKIIDIKPLRYVSLNRSKSENKIVLPLLEFVTTDFGDRFELEYAAGFYDDSAYRKAPNKQMTVSLLGTYATMSVELAQKGHIMNMYKFRTTNDRMITLNNNDVEPPVKRKLLVDSENVDNDNNNYEENLTCFPFSIIVDSDNDTMLNNNEETNNTIKDNIIEKTDDAELPERKIFEELYQCNPKIGVACEPNWVPIVSYSKQWRRPNDPKELNKTLYVLQPCIPKFESASRTVKIKVKDAV</sequence>
<keyword evidence="3" id="KW-1185">Reference proteome</keyword>
<feature type="compositionally biased region" description="Low complexity" evidence="1">
    <location>
        <begin position="183"/>
        <end position="192"/>
    </location>
</feature>
<feature type="region of interest" description="Disordered" evidence="1">
    <location>
        <begin position="177"/>
        <end position="205"/>
    </location>
</feature>
<name>A0A9Q0MBF3_BLOTA</name>
<feature type="region of interest" description="Disordered" evidence="1">
    <location>
        <begin position="218"/>
        <end position="290"/>
    </location>
</feature>
<dbReference type="AlphaFoldDB" id="A0A9Q0MBF3"/>
<comment type="caution">
    <text evidence="2">The sequence shown here is derived from an EMBL/GenBank/DDBJ whole genome shotgun (WGS) entry which is preliminary data.</text>
</comment>
<accession>A0A9Q0MBF3</accession>
<feature type="compositionally biased region" description="Polar residues" evidence="1">
    <location>
        <begin position="228"/>
        <end position="237"/>
    </location>
</feature>
<organism evidence="2 3">
    <name type="scientific">Blomia tropicalis</name>
    <name type="common">Mite</name>
    <dbReference type="NCBI Taxonomy" id="40697"/>
    <lineage>
        <taxon>Eukaryota</taxon>
        <taxon>Metazoa</taxon>
        <taxon>Ecdysozoa</taxon>
        <taxon>Arthropoda</taxon>
        <taxon>Chelicerata</taxon>
        <taxon>Arachnida</taxon>
        <taxon>Acari</taxon>
        <taxon>Acariformes</taxon>
        <taxon>Sarcoptiformes</taxon>
        <taxon>Astigmata</taxon>
        <taxon>Glycyphagoidea</taxon>
        <taxon>Echimyopodidae</taxon>
        <taxon>Blomia</taxon>
    </lineage>
</organism>
<feature type="compositionally biased region" description="Basic and acidic residues" evidence="1">
    <location>
        <begin position="238"/>
        <end position="248"/>
    </location>
</feature>
<reference evidence="2" key="1">
    <citation type="submission" date="2022-12" db="EMBL/GenBank/DDBJ databases">
        <title>Genome assemblies of Blomia tropicalis.</title>
        <authorList>
            <person name="Cui Y."/>
        </authorList>
    </citation>
    <scope>NUCLEOTIDE SEQUENCE</scope>
    <source>
        <tissue evidence="2">Adult mites</tissue>
    </source>
</reference>
<proteinExistence type="predicted"/>
<evidence type="ECO:0000313" key="2">
    <source>
        <dbReference type="EMBL" id="KAJ6222826.1"/>
    </source>
</evidence>
<dbReference type="Proteomes" id="UP001142055">
    <property type="component" value="Chromosome 1"/>
</dbReference>
<dbReference type="OMA" id="KCENNIK"/>
<evidence type="ECO:0000256" key="1">
    <source>
        <dbReference type="SAM" id="MobiDB-lite"/>
    </source>
</evidence>
<dbReference type="EMBL" id="JAPWDV010000001">
    <property type="protein sequence ID" value="KAJ6222826.1"/>
    <property type="molecule type" value="Genomic_DNA"/>
</dbReference>
<protein>
    <submittedName>
        <fullName evidence="2">Uncharacterized protein</fullName>
    </submittedName>
</protein>